<feature type="region of interest" description="Disordered" evidence="1">
    <location>
        <begin position="1"/>
        <end position="36"/>
    </location>
</feature>
<dbReference type="EMBL" id="HACM01002638">
    <property type="protein sequence ID" value="CRZ03080.1"/>
    <property type="molecule type" value="Transcribed_RNA"/>
</dbReference>
<evidence type="ECO:0000256" key="1">
    <source>
        <dbReference type="SAM" id="MobiDB-lite"/>
    </source>
</evidence>
<reference evidence="2" key="1">
    <citation type="submission" date="2015-04" db="EMBL/GenBank/DDBJ databases">
        <title>The genome sequence of the plant pathogenic Rhizarian Plasmodiophora brassicae reveals insights in its biotrophic life cycle and the origin of chitin synthesis.</title>
        <authorList>
            <person name="Schwelm A."/>
            <person name="Fogelqvist J."/>
            <person name="Knaust A."/>
            <person name="Julke S."/>
            <person name="Lilja T."/>
            <person name="Dhandapani V."/>
            <person name="Bonilla-Rosso G."/>
            <person name="Karlsson M."/>
            <person name="Shevchenko A."/>
            <person name="Choi S.R."/>
            <person name="Kim H.G."/>
            <person name="Park J.Y."/>
            <person name="Lim Y.P."/>
            <person name="Ludwig-Muller J."/>
            <person name="Dixelius C."/>
        </authorList>
    </citation>
    <scope>NUCLEOTIDE SEQUENCE</scope>
    <source>
        <tissue evidence="2">Potato root galls</tissue>
    </source>
</reference>
<protein>
    <submittedName>
        <fullName evidence="2">Uncharacterized protein</fullName>
    </submittedName>
</protein>
<sequence length="129" mass="14312">MAGLIKRQGPHQVATNSTSTGRSDFKTTSENSSSLISVNPPQLILNVEQFRNPNFPLRFPIENLTFFQPKEENEERKGEAKLQVVLNECVIGYEILEVEVATEAIVAIVECLEKNSSVIAKKEGVFGPH</sequence>
<evidence type="ECO:0000313" key="2">
    <source>
        <dbReference type="EMBL" id="CRZ03080.1"/>
    </source>
</evidence>
<organism evidence="2">
    <name type="scientific">Spongospora subterranea</name>
    <dbReference type="NCBI Taxonomy" id="70186"/>
    <lineage>
        <taxon>Eukaryota</taxon>
        <taxon>Sar</taxon>
        <taxon>Rhizaria</taxon>
        <taxon>Endomyxa</taxon>
        <taxon>Phytomyxea</taxon>
        <taxon>Plasmodiophorida</taxon>
        <taxon>Plasmodiophoridae</taxon>
        <taxon>Spongospora</taxon>
    </lineage>
</organism>
<feature type="compositionally biased region" description="Polar residues" evidence="1">
    <location>
        <begin position="13"/>
        <end position="36"/>
    </location>
</feature>
<feature type="non-terminal residue" evidence="2">
    <location>
        <position position="129"/>
    </location>
</feature>
<name>A0A0H5QLP9_9EUKA</name>
<dbReference type="AlphaFoldDB" id="A0A0H5QLP9"/>
<proteinExistence type="predicted"/>
<accession>A0A0H5QLP9</accession>